<feature type="region of interest" description="Disordered" evidence="1">
    <location>
        <begin position="283"/>
        <end position="308"/>
    </location>
</feature>
<organism evidence="2 3">
    <name type="scientific">Aspergillus avenaceus</name>
    <dbReference type="NCBI Taxonomy" id="36643"/>
    <lineage>
        <taxon>Eukaryota</taxon>
        <taxon>Fungi</taxon>
        <taxon>Dikarya</taxon>
        <taxon>Ascomycota</taxon>
        <taxon>Pezizomycotina</taxon>
        <taxon>Eurotiomycetes</taxon>
        <taxon>Eurotiomycetidae</taxon>
        <taxon>Eurotiales</taxon>
        <taxon>Aspergillaceae</taxon>
        <taxon>Aspergillus</taxon>
        <taxon>Aspergillus subgen. Circumdati</taxon>
    </lineage>
</organism>
<feature type="region of interest" description="Disordered" evidence="1">
    <location>
        <begin position="108"/>
        <end position="135"/>
    </location>
</feature>
<accession>A0A5N6TFU4</accession>
<reference evidence="2 3" key="1">
    <citation type="submission" date="2019-04" db="EMBL/GenBank/DDBJ databases">
        <title>Friends and foes A comparative genomics study of 23 Aspergillus species from section Flavi.</title>
        <authorList>
            <consortium name="DOE Joint Genome Institute"/>
            <person name="Kjaerbolling I."/>
            <person name="Vesth T."/>
            <person name="Frisvad J.C."/>
            <person name="Nybo J.L."/>
            <person name="Theobald S."/>
            <person name="Kildgaard S."/>
            <person name="Isbrandt T."/>
            <person name="Kuo A."/>
            <person name="Sato A."/>
            <person name="Lyhne E.K."/>
            <person name="Kogle M.E."/>
            <person name="Wiebenga A."/>
            <person name="Kun R.S."/>
            <person name="Lubbers R.J."/>
            <person name="Makela M.R."/>
            <person name="Barry K."/>
            <person name="Chovatia M."/>
            <person name="Clum A."/>
            <person name="Daum C."/>
            <person name="Haridas S."/>
            <person name="He G."/>
            <person name="LaButti K."/>
            <person name="Lipzen A."/>
            <person name="Mondo S."/>
            <person name="Riley R."/>
            <person name="Salamov A."/>
            <person name="Simmons B.A."/>
            <person name="Magnuson J.K."/>
            <person name="Henrissat B."/>
            <person name="Mortensen U.H."/>
            <person name="Larsen T.O."/>
            <person name="Devries R.P."/>
            <person name="Grigoriev I.V."/>
            <person name="Machida M."/>
            <person name="Baker S.E."/>
            <person name="Andersen M.R."/>
        </authorList>
    </citation>
    <scope>NUCLEOTIDE SEQUENCE [LARGE SCALE GENOMIC DNA]</scope>
    <source>
        <strain evidence="2 3">IBT 18842</strain>
    </source>
</reference>
<feature type="compositionally biased region" description="Polar residues" evidence="1">
    <location>
        <begin position="39"/>
        <end position="56"/>
    </location>
</feature>
<protein>
    <submittedName>
        <fullName evidence="2">Uncharacterized protein</fullName>
    </submittedName>
</protein>
<dbReference type="AlphaFoldDB" id="A0A5N6TFU4"/>
<feature type="compositionally biased region" description="Polar residues" evidence="1">
    <location>
        <begin position="108"/>
        <end position="119"/>
    </location>
</feature>
<feature type="region of interest" description="Disordered" evidence="1">
    <location>
        <begin position="390"/>
        <end position="424"/>
    </location>
</feature>
<keyword evidence="3" id="KW-1185">Reference proteome</keyword>
<feature type="compositionally biased region" description="Acidic residues" evidence="1">
    <location>
        <begin position="352"/>
        <end position="366"/>
    </location>
</feature>
<feature type="compositionally biased region" description="Polar residues" evidence="1">
    <location>
        <begin position="404"/>
        <end position="424"/>
    </location>
</feature>
<feature type="region of interest" description="Disordered" evidence="1">
    <location>
        <begin position="37"/>
        <end position="61"/>
    </location>
</feature>
<sequence>MQHLRDLFNSDRNRDTSARALETLNQEIEEYRFGRARNRSTLEQTRATLDQRTQQPPSRPNLQRLHASLSVAGTDSDSNNPDLFGSSRRILGGDSVIREERGQFISPSQLILQPSVDMSQETDEDRRRVKRRKLESDDKREGLQCFRYGQFGQVVPGTLQMELASCDGGTYETGGESSWPENILRNDSSVYCTKSDRCNLILKHRGETPFCLKKIVIKAPKSGYDAPIQEGMVFVSMASDELLAHTAQYQIQYTPSQRNRRSWRPGTQPSQEYLNAYRHPLQALTGRDPHPGSDTDLSEPVEFNAGHRLDPITEFSTTTDYDEHLGAASRGSGNDIPSLVDLESQQFEDDLLCSDSDESDSDDDPSELGMYNRRRRELLRRVRSMRRRYALEQNGQPRRRPVPSTVQPIPQSAPSNPGTGSDVQHASIGLLRPHARFFIERTKSMVSIKFDPPPSGRYILIKLWSPHNGSNIDIQSIIVHGYAGPRFFPSGGFR</sequence>
<evidence type="ECO:0000256" key="1">
    <source>
        <dbReference type="SAM" id="MobiDB-lite"/>
    </source>
</evidence>
<dbReference type="Proteomes" id="UP000325780">
    <property type="component" value="Unassembled WGS sequence"/>
</dbReference>
<feature type="region of interest" description="Disordered" evidence="1">
    <location>
        <begin position="352"/>
        <end position="372"/>
    </location>
</feature>
<dbReference type="EMBL" id="ML742368">
    <property type="protein sequence ID" value="KAE8145245.1"/>
    <property type="molecule type" value="Genomic_DNA"/>
</dbReference>
<proteinExistence type="predicted"/>
<gene>
    <name evidence="2" type="ORF">BDV25DRAFT_165099</name>
</gene>
<evidence type="ECO:0000313" key="3">
    <source>
        <dbReference type="Proteomes" id="UP000325780"/>
    </source>
</evidence>
<name>A0A5N6TFU4_ASPAV</name>
<evidence type="ECO:0000313" key="2">
    <source>
        <dbReference type="EMBL" id="KAE8145245.1"/>
    </source>
</evidence>
<dbReference type="OrthoDB" id="2351940at2759"/>